<dbReference type="InterPro" id="IPR008266">
    <property type="entry name" value="Tyr_kinase_AS"/>
</dbReference>
<dbReference type="InterPro" id="IPR011009">
    <property type="entry name" value="Kinase-like_dom_sf"/>
</dbReference>
<dbReference type="Gene3D" id="1.10.510.10">
    <property type="entry name" value="Transferase(Phosphotransferase) domain 1"/>
    <property type="match status" value="1"/>
</dbReference>
<keyword evidence="3 10" id="KW-0547">Nucleotide-binding</keyword>
<dbReference type="InterPro" id="IPR020635">
    <property type="entry name" value="Tyr_kinase_cat_dom"/>
</dbReference>
<dbReference type="InterPro" id="IPR050198">
    <property type="entry name" value="Non-receptor_tyrosine_kinases"/>
</dbReference>
<dbReference type="SUPFAM" id="SSF48403">
    <property type="entry name" value="Ankyrin repeat"/>
    <property type="match status" value="1"/>
</dbReference>
<organism evidence="15 16">
    <name type="scientific">Octopus sinensis</name>
    <name type="common">East Asian common octopus</name>
    <dbReference type="NCBI Taxonomy" id="2607531"/>
    <lineage>
        <taxon>Eukaryota</taxon>
        <taxon>Metazoa</taxon>
        <taxon>Spiralia</taxon>
        <taxon>Lophotrochozoa</taxon>
        <taxon>Mollusca</taxon>
        <taxon>Cephalopoda</taxon>
        <taxon>Coleoidea</taxon>
        <taxon>Octopodiformes</taxon>
        <taxon>Octopoda</taxon>
        <taxon>Incirrata</taxon>
        <taxon>Octopodidae</taxon>
        <taxon>Octopus</taxon>
    </lineage>
</organism>
<evidence type="ECO:0000256" key="2">
    <source>
        <dbReference type="ARBA" id="ARBA00022679"/>
    </source>
</evidence>
<feature type="region of interest" description="Disordered" evidence="12">
    <location>
        <begin position="449"/>
        <end position="468"/>
    </location>
</feature>
<dbReference type="PANTHER" id="PTHR24418">
    <property type="entry name" value="TYROSINE-PROTEIN KINASE"/>
    <property type="match status" value="1"/>
</dbReference>
<keyword evidence="8" id="KW-0040">ANK repeat</keyword>
<dbReference type="RefSeq" id="XP_029648180.1">
    <property type="nucleotide sequence ID" value="XM_029792320.2"/>
</dbReference>
<feature type="compositionally biased region" description="Pro residues" evidence="12">
    <location>
        <begin position="452"/>
        <end position="465"/>
    </location>
</feature>
<feature type="binding site" evidence="10">
    <location>
        <position position="517"/>
    </location>
    <ligand>
        <name>ATP</name>
        <dbReference type="ChEBI" id="CHEBI:30616"/>
    </ligand>
</feature>
<keyword evidence="4 11" id="KW-0418">Kinase</keyword>
<dbReference type="SMART" id="SM00252">
    <property type="entry name" value="SH2"/>
    <property type="match status" value="2"/>
</dbReference>
<dbReference type="GO" id="GO:0004715">
    <property type="term" value="F:non-membrane spanning protein tyrosine kinase activity"/>
    <property type="evidence" value="ECO:0007669"/>
    <property type="project" value="UniProtKB-EC"/>
</dbReference>
<dbReference type="PROSITE" id="PS00109">
    <property type="entry name" value="PROTEIN_KINASE_TYR"/>
    <property type="match status" value="1"/>
</dbReference>
<evidence type="ECO:0000256" key="10">
    <source>
        <dbReference type="PROSITE-ProRule" id="PRU10141"/>
    </source>
</evidence>
<dbReference type="Gene3D" id="1.25.40.20">
    <property type="entry name" value="Ankyrin repeat-containing domain"/>
    <property type="match status" value="1"/>
</dbReference>
<evidence type="ECO:0000313" key="15">
    <source>
        <dbReference type="Proteomes" id="UP000515154"/>
    </source>
</evidence>
<keyword evidence="1" id="KW-0597">Phosphoprotein</keyword>
<keyword evidence="2 11" id="KW-0808">Transferase</keyword>
<dbReference type="PROSITE" id="PS00107">
    <property type="entry name" value="PROTEIN_KINASE_ATP"/>
    <property type="match status" value="1"/>
</dbReference>
<keyword evidence="9" id="KW-0727">SH2 domain</keyword>
<proteinExistence type="inferred from homology"/>
<dbReference type="InterPro" id="IPR017441">
    <property type="entry name" value="Protein_kinase_ATP_BS"/>
</dbReference>
<dbReference type="GO" id="GO:0071944">
    <property type="term" value="C:cell periphery"/>
    <property type="evidence" value="ECO:0007669"/>
    <property type="project" value="UniProtKB-ARBA"/>
</dbReference>
<evidence type="ECO:0000256" key="12">
    <source>
        <dbReference type="SAM" id="MobiDB-lite"/>
    </source>
</evidence>
<dbReference type="KEGG" id="osn:115222174"/>
<dbReference type="InterPro" id="IPR036770">
    <property type="entry name" value="Ankyrin_rpt-contain_sf"/>
</dbReference>
<evidence type="ECO:0000256" key="11">
    <source>
        <dbReference type="RuleBase" id="RU362096"/>
    </source>
</evidence>
<dbReference type="SUPFAM" id="SSF56112">
    <property type="entry name" value="Protein kinase-like (PK-like)"/>
    <property type="match status" value="1"/>
</dbReference>
<feature type="domain" description="Protein kinase" evidence="14">
    <location>
        <begin position="482"/>
        <end position="739"/>
    </location>
</feature>
<evidence type="ECO:0000313" key="16">
    <source>
        <dbReference type="RefSeq" id="XP_029648180.1"/>
    </source>
</evidence>
<dbReference type="Pfam" id="PF07714">
    <property type="entry name" value="PK_Tyr_Ser-Thr"/>
    <property type="match status" value="1"/>
</dbReference>
<evidence type="ECO:0000256" key="8">
    <source>
        <dbReference type="PROSITE-ProRule" id="PRU00023"/>
    </source>
</evidence>
<dbReference type="PROSITE" id="PS50011">
    <property type="entry name" value="PROTEIN_KINASE_DOM"/>
    <property type="match status" value="1"/>
</dbReference>
<evidence type="ECO:0000259" key="14">
    <source>
        <dbReference type="PROSITE" id="PS50011"/>
    </source>
</evidence>
<evidence type="ECO:0000256" key="7">
    <source>
        <dbReference type="ARBA" id="ARBA00051245"/>
    </source>
</evidence>
<dbReference type="EC" id="2.7.10.2" evidence="11"/>
<dbReference type="InterPro" id="IPR000980">
    <property type="entry name" value="SH2"/>
</dbReference>
<evidence type="ECO:0000256" key="1">
    <source>
        <dbReference type="ARBA" id="ARBA00022553"/>
    </source>
</evidence>
<name>A0A6P7TCY1_9MOLL</name>
<keyword evidence="15" id="KW-1185">Reference proteome</keyword>
<feature type="domain" description="SH2" evidence="13">
    <location>
        <begin position="320"/>
        <end position="414"/>
    </location>
</feature>
<evidence type="ECO:0000256" key="4">
    <source>
        <dbReference type="ARBA" id="ARBA00022777"/>
    </source>
</evidence>
<gene>
    <name evidence="16" type="primary">LOC115222174</name>
</gene>
<keyword evidence="5 10" id="KW-0067">ATP-binding</keyword>
<dbReference type="PROSITE" id="PS50088">
    <property type="entry name" value="ANK_REPEAT"/>
    <property type="match status" value="1"/>
</dbReference>
<dbReference type="SMART" id="SM00219">
    <property type="entry name" value="TyrKc"/>
    <property type="match status" value="1"/>
</dbReference>
<dbReference type="InterPro" id="IPR002110">
    <property type="entry name" value="Ankyrin_rpt"/>
</dbReference>
<dbReference type="InterPro" id="IPR000719">
    <property type="entry name" value="Prot_kinase_dom"/>
</dbReference>
<feature type="domain" description="SH2" evidence="13">
    <location>
        <begin position="41"/>
        <end position="136"/>
    </location>
</feature>
<reference evidence="16" key="1">
    <citation type="submission" date="2025-08" db="UniProtKB">
        <authorList>
            <consortium name="RefSeq"/>
        </authorList>
    </citation>
    <scope>IDENTIFICATION</scope>
</reference>
<dbReference type="Pfam" id="PF12796">
    <property type="entry name" value="Ank_2"/>
    <property type="match status" value="1"/>
</dbReference>
<keyword evidence="6 11" id="KW-0829">Tyrosine-protein kinase</keyword>
<evidence type="ECO:0000256" key="6">
    <source>
        <dbReference type="ARBA" id="ARBA00023137"/>
    </source>
</evidence>
<dbReference type="InterPro" id="IPR036860">
    <property type="entry name" value="SH2_dom_sf"/>
</dbReference>
<dbReference type="InterPro" id="IPR001245">
    <property type="entry name" value="Ser-Thr/Tyr_kinase_cat_dom"/>
</dbReference>
<accession>A0A6P7TCY1</accession>
<dbReference type="SMART" id="SM00248">
    <property type="entry name" value="ANK"/>
    <property type="match status" value="4"/>
</dbReference>
<dbReference type="Gene3D" id="3.30.505.10">
    <property type="entry name" value="SH2 domain"/>
    <property type="match status" value="2"/>
</dbReference>
<evidence type="ECO:0000256" key="9">
    <source>
        <dbReference type="PROSITE-ProRule" id="PRU00191"/>
    </source>
</evidence>
<dbReference type="SUPFAM" id="SSF55550">
    <property type="entry name" value="SH2 domain"/>
    <property type="match status" value="2"/>
</dbReference>
<feature type="repeat" description="ANK" evidence="8">
    <location>
        <begin position="184"/>
        <end position="216"/>
    </location>
</feature>
<dbReference type="PROSITE" id="PS50001">
    <property type="entry name" value="SH2"/>
    <property type="match status" value="2"/>
</dbReference>
<evidence type="ECO:0000259" key="13">
    <source>
        <dbReference type="PROSITE" id="PS50001"/>
    </source>
</evidence>
<dbReference type="AlphaFoldDB" id="A0A6P7TCY1"/>
<dbReference type="Proteomes" id="UP000515154">
    <property type="component" value="Linkage group LG19"/>
</dbReference>
<dbReference type="PRINTS" id="PR00109">
    <property type="entry name" value="TYRKINASE"/>
</dbReference>
<comment type="catalytic activity">
    <reaction evidence="7 11">
        <text>L-tyrosyl-[protein] + ATP = O-phospho-L-tyrosyl-[protein] + ADP + H(+)</text>
        <dbReference type="Rhea" id="RHEA:10596"/>
        <dbReference type="Rhea" id="RHEA-COMP:10136"/>
        <dbReference type="Rhea" id="RHEA-COMP:20101"/>
        <dbReference type="ChEBI" id="CHEBI:15378"/>
        <dbReference type="ChEBI" id="CHEBI:30616"/>
        <dbReference type="ChEBI" id="CHEBI:46858"/>
        <dbReference type="ChEBI" id="CHEBI:61978"/>
        <dbReference type="ChEBI" id="CHEBI:456216"/>
        <dbReference type="EC" id="2.7.10.2"/>
    </reaction>
</comment>
<evidence type="ECO:0000256" key="3">
    <source>
        <dbReference type="ARBA" id="ARBA00022741"/>
    </source>
</evidence>
<dbReference type="Pfam" id="PF00017">
    <property type="entry name" value="SH2"/>
    <property type="match status" value="2"/>
</dbReference>
<dbReference type="GO" id="GO:0005524">
    <property type="term" value="F:ATP binding"/>
    <property type="evidence" value="ECO:0007669"/>
    <property type="project" value="UniProtKB-UniRule"/>
</dbReference>
<comment type="similarity">
    <text evidence="11">Belongs to the protein kinase superfamily. Tyr protein kinase family.</text>
</comment>
<dbReference type="PROSITE" id="PS50297">
    <property type="entry name" value="ANK_REP_REGION"/>
    <property type="match status" value="1"/>
</dbReference>
<dbReference type="FunFam" id="1.10.510.10:FF:000027">
    <property type="entry name" value="Receptor protein-tyrosine kinase"/>
    <property type="match status" value="1"/>
</dbReference>
<dbReference type="GO" id="GO:0007165">
    <property type="term" value="P:signal transduction"/>
    <property type="evidence" value="ECO:0007669"/>
    <property type="project" value="UniProtKB-ARBA"/>
</dbReference>
<protein>
    <recommendedName>
        <fullName evidence="11">Tyrosine-protein kinase</fullName>
        <ecNumber evidence="11">2.7.10.2</ecNumber>
    </recommendedName>
</protein>
<evidence type="ECO:0000256" key="5">
    <source>
        <dbReference type="ARBA" id="ARBA00022840"/>
    </source>
</evidence>
<sequence length="746" mass="85233">MEKFVNSLDVSKSSNKTSLSIDEQLIQDRSENKTADDVVAYYHENLCREEAETLLLNMDRKNKTNGRFLLRESRIKQNDKVISMLQDGKVYHFHVAHKFDNCFQIDCGPITQGIDRLIKIHQHKPAGLPCCLTSFVPGKPPPAALRCQGPTNLLHKAVQDQNTKLCAKILNSKECPDINTRNIDGDTPLHIACKIGNSSIVKLFLKYKVNLSVKNQDHCTPLQVACQANQPEIISDLLQIAKYDPHERCVVSGLYPLHEVAQKGYHKCVQLFLQNLSPAFPRTQEGLTPLDLAIEGKHNKCIKLFEKNVPPQALTKREHWLHPELERQGAAILLKRGATTPGLFLIRRSKWHEGWYVMSIYFGHVFHFEIQNCEYNGKEMYYIDNGPYMYSLQLLVHHYNMRSDGLPCLLKYGLSVEGDIYEIPRLNKNLLRLKSEDLEVPVQRTRTSVPLRVPPPVPPPVPPTSQPEHTETNFHFIDFRDIKKGGLLGLGEFGEVVKGTLTIHDGKKSKKITVALKTFNNNVVNSTSDFCREAKIMMNLDHICITKLIGLCQMPLMLVEEFVPKGSMLDFLLDYPSKVDAKVELILWASQIAFGMVYLESKKMVHRDLAARNILLESKKQIKISDFGLSRAVGENQYYRATTGGKWPIKWYSPESVKYGHFSHASDVWSFGITLWEMFTYGDVPYHDMKGIEVMKFLENNNRLSQPKKCPNAVYKIMGCCWEMESKARPTFTKLQEFFTNFGNQM</sequence>